<accession>A0A8H9KW04</accession>
<evidence type="ECO:0000313" key="1">
    <source>
        <dbReference type="EMBL" id="GGE24006.1"/>
    </source>
</evidence>
<sequence length="400" mass="46865">MENHKNYQFSFFDSLIEIIESSNFPKEDFMFHQWVLETKEQISSEMQSFQEIIKEKAVCSISSQTHLVFIQQHYEESVYLLEQIQKMQIPDNSFRSEIRTILELLSKSLLNINNLLENRFGRLMSQNRRLAPAILQNVLNDLRSRLLGLKESIPPCCLSSLIVGRTLAFVNLEGLSFKIDKRALEYKIFLLKTLEGWNWQENDSLFGSAERLVIYMNFNSKRAMNLMLDKIKRQISGKENISDRILILMNYQREFKQLHRKPEVILNPKYITVDNFVNNYFDVEIEYLQNQMHSSNDFNPYVNGSPPENKKRKPYSFAKIKCLLSVDQMALILRSVDEAGLVQARSLSQVYNEIVPFLSSQYRTDLSPAGMRTKSYHPEERDKAIVIEKLKIMIEKVKSC</sequence>
<reference evidence="1" key="2">
    <citation type="submission" date="2020-09" db="EMBL/GenBank/DDBJ databases">
        <authorList>
            <person name="Sun Q."/>
            <person name="Zhou Y."/>
        </authorList>
    </citation>
    <scope>NUCLEOTIDE SEQUENCE</scope>
    <source>
        <strain evidence="1">CGMCC 1.15966</strain>
    </source>
</reference>
<dbReference type="AlphaFoldDB" id="A0A8H9KW04"/>
<name>A0A8H9KW04_9SPHI</name>
<evidence type="ECO:0000313" key="2">
    <source>
        <dbReference type="Proteomes" id="UP000614460"/>
    </source>
</evidence>
<dbReference type="EMBL" id="BMKM01000005">
    <property type="protein sequence ID" value="GGE24006.1"/>
    <property type="molecule type" value="Genomic_DNA"/>
</dbReference>
<proteinExistence type="predicted"/>
<organism evidence="1 2">
    <name type="scientific">Sphingobacterium cellulitidis</name>
    <dbReference type="NCBI Taxonomy" id="1768011"/>
    <lineage>
        <taxon>Bacteria</taxon>
        <taxon>Pseudomonadati</taxon>
        <taxon>Bacteroidota</taxon>
        <taxon>Sphingobacteriia</taxon>
        <taxon>Sphingobacteriales</taxon>
        <taxon>Sphingobacteriaceae</taxon>
        <taxon>Sphingobacterium</taxon>
    </lineage>
</organism>
<gene>
    <name evidence="1" type="ORF">GCM10011516_22080</name>
</gene>
<comment type="caution">
    <text evidence="1">The sequence shown here is derived from an EMBL/GenBank/DDBJ whole genome shotgun (WGS) entry which is preliminary data.</text>
</comment>
<keyword evidence="2" id="KW-1185">Reference proteome</keyword>
<protein>
    <submittedName>
        <fullName evidence="1">Uncharacterized protein</fullName>
    </submittedName>
</protein>
<dbReference type="RefSeq" id="WP_182499185.1">
    <property type="nucleotide sequence ID" value="NZ_BMKM01000005.1"/>
</dbReference>
<dbReference type="Proteomes" id="UP000614460">
    <property type="component" value="Unassembled WGS sequence"/>
</dbReference>
<reference evidence="1" key="1">
    <citation type="journal article" date="2014" name="Int. J. Syst. Evol. Microbiol.">
        <title>Complete genome sequence of Corynebacterium casei LMG S-19264T (=DSM 44701T), isolated from a smear-ripened cheese.</title>
        <authorList>
            <consortium name="US DOE Joint Genome Institute (JGI-PGF)"/>
            <person name="Walter F."/>
            <person name="Albersmeier A."/>
            <person name="Kalinowski J."/>
            <person name="Ruckert C."/>
        </authorList>
    </citation>
    <scope>NUCLEOTIDE SEQUENCE</scope>
    <source>
        <strain evidence="1">CGMCC 1.15966</strain>
    </source>
</reference>